<gene>
    <name evidence="13" type="primary">wat_0</name>
    <name evidence="13" type="ORF">Bhyg_09379</name>
</gene>
<dbReference type="GO" id="GO:0035336">
    <property type="term" value="P:long-chain fatty-acyl-CoA metabolic process"/>
    <property type="evidence" value="ECO:0007669"/>
    <property type="project" value="TreeGrafter"/>
</dbReference>
<dbReference type="EC" id="1.2.1.84" evidence="10"/>
<dbReference type="PANTHER" id="PTHR11011:SF60">
    <property type="entry name" value="FATTY ACYL-COA REDUCTASE-RELATED"/>
    <property type="match status" value="1"/>
</dbReference>
<dbReference type="GO" id="GO:0080019">
    <property type="term" value="F:alcohol-forming very long-chain fatty acyl-CoA reductase activity"/>
    <property type="evidence" value="ECO:0007669"/>
    <property type="project" value="InterPro"/>
</dbReference>
<evidence type="ECO:0000256" key="1">
    <source>
        <dbReference type="ARBA" id="ARBA00004141"/>
    </source>
</evidence>
<dbReference type="InterPro" id="IPR036291">
    <property type="entry name" value="NAD(P)-bd_dom_sf"/>
</dbReference>
<keyword evidence="6 10" id="KW-1133">Transmembrane helix</keyword>
<dbReference type="GO" id="GO:0016020">
    <property type="term" value="C:membrane"/>
    <property type="evidence" value="ECO:0007669"/>
    <property type="project" value="UniProtKB-SubCell"/>
</dbReference>
<comment type="caution">
    <text evidence="13">The sequence shown here is derived from an EMBL/GenBank/DDBJ whole genome shotgun (WGS) entry which is preliminary data.</text>
</comment>
<dbReference type="InterPro" id="IPR013120">
    <property type="entry name" value="FAR_NAD-bd"/>
</dbReference>
<dbReference type="AlphaFoldDB" id="A0A9Q0S5Q6"/>
<evidence type="ECO:0000259" key="12">
    <source>
        <dbReference type="Pfam" id="PF07993"/>
    </source>
</evidence>
<dbReference type="Gene3D" id="3.40.50.720">
    <property type="entry name" value="NAD(P)-binding Rossmann-like Domain"/>
    <property type="match status" value="1"/>
</dbReference>
<dbReference type="Pfam" id="PF07993">
    <property type="entry name" value="NAD_binding_4"/>
    <property type="match status" value="1"/>
</dbReference>
<protein>
    <recommendedName>
        <fullName evidence="10">Fatty acyl-CoA reductase</fullName>
        <ecNumber evidence="10">1.2.1.84</ecNumber>
    </recommendedName>
</protein>
<comment type="catalytic activity">
    <reaction evidence="9 10">
        <text>a long-chain fatty acyl-CoA + 2 NADPH + 2 H(+) = a long-chain primary fatty alcohol + 2 NADP(+) + CoA</text>
        <dbReference type="Rhea" id="RHEA:52716"/>
        <dbReference type="ChEBI" id="CHEBI:15378"/>
        <dbReference type="ChEBI" id="CHEBI:57287"/>
        <dbReference type="ChEBI" id="CHEBI:57783"/>
        <dbReference type="ChEBI" id="CHEBI:58349"/>
        <dbReference type="ChEBI" id="CHEBI:77396"/>
        <dbReference type="ChEBI" id="CHEBI:83139"/>
        <dbReference type="EC" id="1.2.1.84"/>
    </reaction>
</comment>
<evidence type="ECO:0000313" key="14">
    <source>
        <dbReference type="Proteomes" id="UP001151699"/>
    </source>
</evidence>
<dbReference type="OrthoDB" id="429813at2759"/>
<dbReference type="SUPFAM" id="SSF51735">
    <property type="entry name" value="NAD(P)-binding Rossmann-fold domains"/>
    <property type="match status" value="1"/>
</dbReference>
<feature type="transmembrane region" description="Helical" evidence="10">
    <location>
        <begin position="495"/>
        <end position="514"/>
    </location>
</feature>
<evidence type="ECO:0000256" key="7">
    <source>
        <dbReference type="ARBA" id="ARBA00023098"/>
    </source>
</evidence>
<reference evidence="13" key="1">
    <citation type="submission" date="2022-07" db="EMBL/GenBank/DDBJ databases">
        <authorList>
            <person name="Trinca V."/>
            <person name="Uliana J.V.C."/>
            <person name="Torres T.T."/>
            <person name="Ward R.J."/>
            <person name="Monesi N."/>
        </authorList>
    </citation>
    <scope>NUCLEOTIDE SEQUENCE</scope>
    <source>
        <strain evidence="13">HSMRA1968</strain>
        <tissue evidence="13">Whole embryos</tissue>
    </source>
</reference>
<dbReference type="Pfam" id="PF03015">
    <property type="entry name" value="Sterile"/>
    <property type="match status" value="1"/>
</dbReference>
<keyword evidence="8 10" id="KW-0472">Membrane</keyword>
<evidence type="ECO:0000256" key="6">
    <source>
        <dbReference type="ARBA" id="ARBA00022989"/>
    </source>
</evidence>
<dbReference type="InterPro" id="IPR026055">
    <property type="entry name" value="FAR"/>
</dbReference>
<name>A0A9Q0S5Q6_9DIPT</name>
<comment type="subcellular location">
    <subcellularLocation>
        <location evidence="1">Membrane</location>
        <topology evidence="1">Multi-pass membrane protein</topology>
    </subcellularLocation>
</comment>
<evidence type="ECO:0000313" key="13">
    <source>
        <dbReference type="EMBL" id="KAJ6644410.1"/>
    </source>
</evidence>
<dbReference type="GO" id="GO:0102965">
    <property type="term" value="F:alcohol-forming long-chain fatty acyl-CoA reductase activity"/>
    <property type="evidence" value="ECO:0007669"/>
    <property type="project" value="UniProtKB-EC"/>
</dbReference>
<evidence type="ECO:0000256" key="10">
    <source>
        <dbReference type="RuleBase" id="RU363097"/>
    </source>
</evidence>
<evidence type="ECO:0000256" key="9">
    <source>
        <dbReference type="ARBA" id="ARBA00052530"/>
    </source>
</evidence>
<dbReference type="CDD" id="cd05236">
    <property type="entry name" value="FAR-N_SDR_e"/>
    <property type="match status" value="1"/>
</dbReference>
<evidence type="ECO:0000259" key="11">
    <source>
        <dbReference type="Pfam" id="PF03015"/>
    </source>
</evidence>
<feature type="transmembrane region" description="Helical" evidence="10">
    <location>
        <begin position="370"/>
        <end position="395"/>
    </location>
</feature>
<keyword evidence="10" id="KW-0560">Oxidoreductase</keyword>
<dbReference type="InterPro" id="IPR033640">
    <property type="entry name" value="FAR_C"/>
</dbReference>
<dbReference type="GO" id="GO:0005777">
    <property type="term" value="C:peroxisome"/>
    <property type="evidence" value="ECO:0007669"/>
    <property type="project" value="TreeGrafter"/>
</dbReference>
<evidence type="ECO:0000256" key="8">
    <source>
        <dbReference type="ARBA" id="ARBA00023136"/>
    </source>
</evidence>
<feature type="non-terminal residue" evidence="13">
    <location>
        <position position="1"/>
    </location>
</feature>
<keyword evidence="14" id="KW-1185">Reference proteome</keyword>
<dbReference type="CDD" id="cd09071">
    <property type="entry name" value="FAR_C"/>
    <property type="match status" value="1"/>
</dbReference>
<dbReference type="EMBL" id="WJQU01000002">
    <property type="protein sequence ID" value="KAJ6644410.1"/>
    <property type="molecule type" value="Genomic_DNA"/>
</dbReference>
<organism evidence="13 14">
    <name type="scientific">Pseudolycoriella hygida</name>
    <dbReference type="NCBI Taxonomy" id="35572"/>
    <lineage>
        <taxon>Eukaryota</taxon>
        <taxon>Metazoa</taxon>
        <taxon>Ecdysozoa</taxon>
        <taxon>Arthropoda</taxon>
        <taxon>Hexapoda</taxon>
        <taxon>Insecta</taxon>
        <taxon>Pterygota</taxon>
        <taxon>Neoptera</taxon>
        <taxon>Endopterygota</taxon>
        <taxon>Diptera</taxon>
        <taxon>Nematocera</taxon>
        <taxon>Sciaroidea</taxon>
        <taxon>Sciaridae</taxon>
        <taxon>Pseudolycoriella</taxon>
    </lineage>
</organism>
<dbReference type="PANTHER" id="PTHR11011">
    <property type="entry name" value="MALE STERILITY PROTEIN 2-RELATED"/>
    <property type="match status" value="1"/>
</dbReference>
<keyword evidence="7 10" id="KW-0443">Lipid metabolism</keyword>
<evidence type="ECO:0000256" key="3">
    <source>
        <dbReference type="ARBA" id="ARBA00022516"/>
    </source>
</evidence>
<keyword evidence="3 10" id="KW-0444">Lipid biosynthesis</keyword>
<accession>A0A9Q0S5Q6</accession>
<evidence type="ECO:0000256" key="5">
    <source>
        <dbReference type="ARBA" id="ARBA00022857"/>
    </source>
</evidence>
<comment type="function">
    <text evidence="10">Catalyzes the reduction of fatty acyl-CoA to fatty alcohols.</text>
</comment>
<keyword evidence="5 10" id="KW-0521">NADP</keyword>
<feature type="domain" description="Thioester reductase (TE)" evidence="12">
    <location>
        <begin position="32"/>
        <end position="300"/>
    </location>
</feature>
<dbReference type="Proteomes" id="UP001151699">
    <property type="component" value="Chromosome B"/>
</dbReference>
<keyword evidence="4 10" id="KW-0812">Transmembrane</keyword>
<evidence type="ECO:0000256" key="4">
    <source>
        <dbReference type="ARBA" id="ARBA00022692"/>
    </source>
</evidence>
<sequence>MEFINDNRMYQPITDEKFTPIQNFLSGTNIFITGGTGFLGKMLINKLLSSCPSIDTIYLLIRNKKGKDVHTRVEDIFQDSVFDEMKRRVPKYRHKIQCIAGDCMLPGLGITSMDKQILVKYVNIVFHLAATVRFDEKLKIATQINVQACKDVMQICSEMLHLKSVVHVSTAYTHCPQRRVEERFYAPPIESGKMLILTECTSDKLLESITPILLDKWPNTYTFTKAIAEDVIKQHGKGMPVGMFRPGIVISTYKFPVPGWIDNFYGPTGAIAGAGTGVIRTIRADPNAHANMVPVDLCVNGLIATAWDVSNRYSTKISLDHETPVYNFCTSPDNQLTWGEFTLKTTKYGLLYPTLKSIWYLCYANNPNKLMHLLSIFFLHYIPAVVIDAFALIIGKKPRLLNTYKKIHRFMNVLEYFSMRQWDYQRDNMTGLWDTLTKKDKEIYFFDMSQLDWDLFLQHYFRGIRQYLLNDPLDTIPEALVRWNRLYWLHQGVKTLVILLLIRLTWCLSSFFISEINFNVKVKVELNLLFLGIFLLLLAYDLM</sequence>
<comment type="similarity">
    <text evidence="2 10">Belongs to the fatty acyl-CoA reductase family.</text>
</comment>
<evidence type="ECO:0000256" key="2">
    <source>
        <dbReference type="ARBA" id="ARBA00005928"/>
    </source>
</evidence>
<feature type="domain" description="Fatty acyl-CoA reductase C-terminal" evidence="11">
    <location>
        <begin position="379"/>
        <end position="471"/>
    </location>
</feature>
<proteinExistence type="inferred from homology"/>
<dbReference type="FunFam" id="3.40.50.720:FF:000143">
    <property type="entry name" value="Fatty acyl-CoA reductase"/>
    <property type="match status" value="1"/>
</dbReference>
<feature type="transmembrane region" description="Helical" evidence="10">
    <location>
        <begin position="526"/>
        <end position="542"/>
    </location>
</feature>